<accession>A0A023NG34</accession>
<protein>
    <submittedName>
        <fullName evidence="1">Uncharacterized protein</fullName>
    </submittedName>
</protein>
<evidence type="ECO:0000313" key="2">
    <source>
        <dbReference type="Proteomes" id="UP000024335"/>
    </source>
</evidence>
<dbReference type="RefSeq" id="YP_009043763.1">
    <property type="nucleotide sequence ID" value="NC_024367.1"/>
</dbReference>
<sequence>MSIQVSKLTDNRTLAQIHSQLMSDITACDNMIDPDDAEQGYQDELISEMEDMCEQLGMIEEVMSLKYAVDCDCFYTGGDHQ</sequence>
<dbReference type="EMBL" id="KJ621082">
    <property type="protein sequence ID" value="AHX01043.1"/>
    <property type="molecule type" value="Genomic_DNA"/>
</dbReference>
<dbReference type="Proteomes" id="UP000024335">
    <property type="component" value="Segment"/>
</dbReference>
<dbReference type="GeneID" id="19686287"/>
<organism evidence="1 2">
    <name type="scientific">Dinoroseobacter phage DFL12phi1</name>
    <dbReference type="NCBI Taxonomy" id="1477404"/>
    <lineage>
        <taxon>Viruses</taxon>
        <taxon>Duplodnaviria</taxon>
        <taxon>Heunggongvirae</taxon>
        <taxon>Uroviricota</taxon>
        <taxon>Caudoviricetes</taxon>
        <taxon>Schitoviridae</taxon>
        <taxon>Rhodovirinae</taxon>
        <taxon>Baltimorevirus</taxon>
        <taxon>Baltimorevirus DFL12</taxon>
    </lineage>
</organism>
<proteinExistence type="predicted"/>
<gene>
    <name evidence="1" type="ORF">DFL12P1_0083</name>
</gene>
<keyword evidence="2" id="KW-1185">Reference proteome</keyword>
<name>A0A023NG34_9CAUD</name>
<evidence type="ECO:0000313" key="1">
    <source>
        <dbReference type="EMBL" id="AHX01043.1"/>
    </source>
</evidence>
<dbReference type="KEGG" id="vg:19686287"/>
<reference evidence="1" key="1">
    <citation type="submission" date="2014-05" db="EMBL/GenBank/DDBJ databases">
        <title>Complete genome sequence of bacteriophage DFL12phi1, which infects Dinoroseobacter shibae.</title>
        <authorList>
            <person name="Ji J."/>
            <person name="Zhang R."/>
            <person name="Jiao N."/>
        </authorList>
    </citation>
    <scope>NUCLEOTIDE SEQUENCE [LARGE SCALE GENOMIC DNA]</scope>
</reference>